<keyword evidence="2" id="KW-0812">Transmembrane</keyword>
<keyword evidence="5" id="KW-1185">Reference proteome</keyword>
<evidence type="ECO:0000256" key="1">
    <source>
        <dbReference type="SAM" id="MobiDB-lite"/>
    </source>
</evidence>
<proteinExistence type="predicted"/>
<evidence type="ECO:0000313" key="5">
    <source>
        <dbReference type="Proteomes" id="UP000219467"/>
    </source>
</evidence>
<feature type="signal peptide" evidence="3">
    <location>
        <begin position="1"/>
        <end position="24"/>
    </location>
</feature>
<accession>A0A285CU26</accession>
<keyword evidence="2" id="KW-1133">Transmembrane helix</keyword>
<dbReference type="EMBL" id="OAOQ01000008">
    <property type="protein sequence ID" value="SNX71079.1"/>
    <property type="molecule type" value="Genomic_DNA"/>
</dbReference>
<feature type="transmembrane region" description="Helical" evidence="2">
    <location>
        <begin position="1082"/>
        <end position="1100"/>
    </location>
</feature>
<dbReference type="AlphaFoldDB" id="A0A285CU26"/>
<dbReference type="RefSeq" id="WP_097030617.1">
    <property type="nucleotide sequence ID" value="NZ_OAOQ01000008.1"/>
</dbReference>
<feature type="transmembrane region" description="Helical" evidence="2">
    <location>
        <begin position="1106"/>
        <end position="1128"/>
    </location>
</feature>
<organism evidence="4 5">
    <name type="scientific">Cereibacter ovatus</name>
    <dbReference type="NCBI Taxonomy" id="439529"/>
    <lineage>
        <taxon>Bacteria</taxon>
        <taxon>Pseudomonadati</taxon>
        <taxon>Pseudomonadota</taxon>
        <taxon>Alphaproteobacteria</taxon>
        <taxon>Rhodobacterales</taxon>
        <taxon>Paracoccaceae</taxon>
        <taxon>Cereibacter</taxon>
    </lineage>
</organism>
<keyword evidence="2" id="KW-0472">Membrane</keyword>
<feature type="transmembrane region" description="Helical" evidence="2">
    <location>
        <begin position="1050"/>
        <end position="1070"/>
    </location>
</feature>
<keyword evidence="3" id="KW-0732">Signal</keyword>
<dbReference type="Proteomes" id="UP000219467">
    <property type="component" value="Unassembled WGS sequence"/>
</dbReference>
<evidence type="ECO:0000256" key="2">
    <source>
        <dbReference type="SAM" id="Phobius"/>
    </source>
</evidence>
<feature type="chain" id="PRO_5013375246" evidence="3">
    <location>
        <begin position="25"/>
        <end position="1137"/>
    </location>
</feature>
<evidence type="ECO:0000256" key="3">
    <source>
        <dbReference type="SAM" id="SignalP"/>
    </source>
</evidence>
<feature type="region of interest" description="Disordered" evidence="1">
    <location>
        <begin position="351"/>
        <end position="377"/>
    </location>
</feature>
<reference evidence="5" key="1">
    <citation type="submission" date="2017-08" db="EMBL/GenBank/DDBJ databases">
        <authorList>
            <person name="Varghese N."/>
            <person name="Submissions S."/>
        </authorList>
    </citation>
    <scope>NUCLEOTIDE SEQUENCE [LARGE SCALE GENOMIC DNA]</scope>
    <source>
        <strain evidence="5">JA234</strain>
    </source>
</reference>
<gene>
    <name evidence="4" type="ORF">SAMN05878503_10832</name>
</gene>
<sequence>MTRVSFGKIVVLLAGMWLGTAALAADEPTGGTPGCAPLLTLPARLPDPALRIDKIHRGLRSMLNNWSAALSDNRLGPYTRQALHELCLSVPLDPGVDVVAGTLALAQDYGEVAEVHELWRSYATDPRLAPRLTAVAAGSSVTLLPLRLAGPPALAKGALMEGGFGPTCPQVDPGTLPADAKEGLAALTRAGAGLWPNLSSLCPALTPAAGGNASVAATLAVYGGIERALPGALADLLSPDFAAWLTRDQDDRVPRLMGTDAAVLALLRDYRAAGAAPPPQAAVAPADPGPPTVTALDYFAIETADFDAIKRALTADLDLGCLEGQGFATAAALKAAVMTAARASLLGGEGGCAPKPEATPEAKAAAEAEETPPDPRIAPVTDRMLARIGAALDSNPQLMGHAFTLDDAKLNGLLLVPVTAPSAAALGKLRGIVAATRAELEAAVEATIRATTRDEIEVQVAAAASAVAGAAEPVDPGFDTRPAGVPEFPDLPTPPAIGVTEATDGVMTVMVQDKEFWTALMQHEFAPASTPDVLKADVRRVLEPIAAAKVEKTVAAAMAAVAERGVVTESWTVTPDLVAAVAAAASIGSDGLLRETLARLVGLPYPFLPLFESALDAALAEGAAAAAEVPAPADRQAIRELVLSLARQRVVPGALSDASRIAATDCGCISEREDNAQVYAFFPFWRLDGQDRSFGRQAVSAVNFRLVDRIALYGLELSDRLPAGANDWLDRVGAPLVRAAHIHRAKADYAITLAGWQDWSADRVARAVSEIARMVAPVPGAGRFGTTRPDGVTLIFPGYHDSHRTTTPDAGGIHRCRPAEPCWTILSLVEGLSRQLQPQGQTINIALDLAIDEAAADETGERPALLDELCSILADPADCHRADPDHTTPVDPRSDAGQALSYPLVDRVLVFLPRPTSDSKKFLRYGLDWGIFHGEARENVLRRILPVVPPLEEMSSAPVQARELETLTTDLVYYQDNFGGVAFWPAPDPAAPTEAALWGAFAGQPAGGEAGGPVTRGSDWMTENWVFAWVPGAPAARGLCVLICPNRGSLGLAAGLIAGFVLLLVAGSFVSGLAPGVRLRRGLVAVGTVALLAILAGLSVCDPLAVVAPVVLVGLMLGIFAGAVLTAWQVARNGPMP</sequence>
<protein>
    <submittedName>
        <fullName evidence="4">Uncharacterized protein</fullName>
    </submittedName>
</protein>
<evidence type="ECO:0000313" key="4">
    <source>
        <dbReference type="EMBL" id="SNX71079.1"/>
    </source>
</evidence>
<name>A0A285CU26_9RHOB</name>